<accession>A0ABY0JLN3</accession>
<evidence type="ECO:0000313" key="1">
    <source>
        <dbReference type="EMBL" id="SBW23868.1"/>
    </source>
</evidence>
<dbReference type="Proteomes" id="UP000195338">
    <property type="component" value="Unassembled WGS sequence"/>
</dbReference>
<organism evidence="1 2">
    <name type="scientific">Citrobacter europaeus</name>
    <dbReference type="NCBI Taxonomy" id="1914243"/>
    <lineage>
        <taxon>Bacteria</taxon>
        <taxon>Pseudomonadati</taxon>
        <taxon>Pseudomonadota</taxon>
        <taxon>Gammaproteobacteria</taxon>
        <taxon>Enterobacterales</taxon>
        <taxon>Enterobacteriaceae</taxon>
        <taxon>Citrobacter</taxon>
    </lineage>
</organism>
<name>A0ABY0JLN3_9ENTR</name>
<dbReference type="EMBL" id="FLUX01000011">
    <property type="protein sequence ID" value="SBW23868.1"/>
    <property type="molecule type" value="Genomic_DNA"/>
</dbReference>
<dbReference type="RefSeq" id="WP_087050770.1">
    <property type="nucleotide sequence ID" value="NZ_FLUX01000011.1"/>
</dbReference>
<evidence type="ECO:0008006" key="3">
    <source>
        <dbReference type="Google" id="ProtNLM"/>
    </source>
</evidence>
<sequence>MSDMIFYTETNFQGTSITLPVHKVLDVFEYGIWAFRSVKVNGNKLFLQSIDAVQENESVIPYRSELFINEDVSDLTVLTNNIENLSGVFAISLPENEIIVSMDVTNKLNNFRTSIDSYVSSLPHINTDCYFNHTQQNIPGVMVFLNPETQLSESTSLTAEATTAKYPEGCQSSYDKLASVTVTYLPESETITLTPDVSVLHYTIEKLSDNHFIVHYEYIVENYDHSFFYDQEEYRGDMSVLSTQFSVNLKDDANNWLYQSASIFSTANSPLFFFTTPYPTDGVGFDFNEFRNLITNTGVDNIPVALNHTSAAVTAVYTSNAVPVFVRLTNTVDAENWEGFVLQSEFITDFIQFNPRDYTSFCMSKPDTQPGLLCIAPYSASKLDYHECNLRYGSLSEDG</sequence>
<reference evidence="1 2" key="1">
    <citation type="submission" date="2016-04" db="EMBL/GenBank/DDBJ databases">
        <authorList>
            <person name="Mornico D."/>
        </authorList>
    </citation>
    <scope>NUCLEOTIDE SEQUENCE [LARGE SCALE GENOMIC DNA]</scope>
    <source>
        <strain evidence="1 2">A121</strain>
    </source>
</reference>
<protein>
    <recommendedName>
        <fullName evidence="3">IgGFc-binding protein N-terminal domain-containing protein</fullName>
    </recommendedName>
</protein>
<evidence type="ECO:0000313" key="2">
    <source>
        <dbReference type="Proteomes" id="UP000195338"/>
    </source>
</evidence>
<keyword evidence="2" id="KW-1185">Reference proteome</keyword>
<proteinExistence type="predicted"/>
<comment type="caution">
    <text evidence="1">The sequence shown here is derived from an EMBL/GenBank/DDBJ whole genome shotgun (WGS) entry which is preliminary data.</text>
</comment>
<gene>
    <name evidence="1" type="ORF">BN4901_1319</name>
</gene>